<proteinExistence type="predicted"/>
<accession>A0A4S8HZM8</accession>
<name>A0A4S8HZM8_9BACT</name>
<dbReference type="InterPro" id="IPR014710">
    <property type="entry name" value="RmlC-like_jellyroll"/>
</dbReference>
<protein>
    <submittedName>
        <fullName evidence="2">Crp/Fnr family transcriptional regulator</fullName>
    </submittedName>
</protein>
<dbReference type="Pfam" id="PF00027">
    <property type="entry name" value="cNMP_binding"/>
    <property type="match status" value="1"/>
</dbReference>
<evidence type="ECO:0000313" key="3">
    <source>
        <dbReference type="Proteomes" id="UP000306918"/>
    </source>
</evidence>
<organism evidence="2 3">
    <name type="scientific">Niastella caeni</name>
    <dbReference type="NCBI Taxonomy" id="2569763"/>
    <lineage>
        <taxon>Bacteria</taxon>
        <taxon>Pseudomonadati</taxon>
        <taxon>Bacteroidota</taxon>
        <taxon>Chitinophagia</taxon>
        <taxon>Chitinophagales</taxon>
        <taxon>Chitinophagaceae</taxon>
        <taxon>Niastella</taxon>
    </lineage>
</organism>
<evidence type="ECO:0000259" key="1">
    <source>
        <dbReference type="PROSITE" id="PS50042"/>
    </source>
</evidence>
<reference evidence="2 3" key="1">
    <citation type="submission" date="2019-04" db="EMBL/GenBank/DDBJ databases">
        <title>Niastella caeni sp. nov., isolated from activated sludge.</title>
        <authorList>
            <person name="Sheng M."/>
        </authorList>
    </citation>
    <scope>NUCLEOTIDE SEQUENCE [LARGE SCALE GENOMIC DNA]</scope>
    <source>
        <strain evidence="2 3">HX-2-15</strain>
    </source>
</reference>
<dbReference type="AlphaFoldDB" id="A0A4S8HZM8"/>
<dbReference type="InterPro" id="IPR000595">
    <property type="entry name" value="cNMP-bd_dom"/>
</dbReference>
<dbReference type="EMBL" id="STFF01000002">
    <property type="protein sequence ID" value="THU40309.1"/>
    <property type="molecule type" value="Genomic_DNA"/>
</dbReference>
<dbReference type="OrthoDB" id="9152304at2"/>
<dbReference type="Proteomes" id="UP000306918">
    <property type="component" value="Unassembled WGS sequence"/>
</dbReference>
<dbReference type="Gene3D" id="2.60.120.10">
    <property type="entry name" value="Jelly Rolls"/>
    <property type="match status" value="1"/>
</dbReference>
<evidence type="ECO:0000313" key="2">
    <source>
        <dbReference type="EMBL" id="THU40309.1"/>
    </source>
</evidence>
<feature type="domain" description="Cyclic nucleotide-binding" evidence="1">
    <location>
        <begin position="15"/>
        <end position="127"/>
    </location>
</feature>
<dbReference type="InterPro" id="IPR018490">
    <property type="entry name" value="cNMP-bd_dom_sf"/>
</dbReference>
<dbReference type="CDD" id="cd00038">
    <property type="entry name" value="CAP_ED"/>
    <property type="match status" value="1"/>
</dbReference>
<keyword evidence="3" id="KW-1185">Reference proteome</keyword>
<gene>
    <name evidence="2" type="ORF">FAM09_10605</name>
</gene>
<dbReference type="PROSITE" id="PS50042">
    <property type="entry name" value="CNMP_BINDING_3"/>
    <property type="match status" value="1"/>
</dbReference>
<dbReference type="SUPFAM" id="SSF51206">
    <property type="entry name" value="cAMP-binding domain-like"/>
    <property type="match status" value="1"/>
</dbReference>
<comment type="caution">
    <text evidence="2">The sequence shown here is derived from an EMBL/GenBank/DDBJ whole genome shotgun (WGS) entry which is preliminary data.</text>
</comment>
<sequence length="198" mass="23084">MEYSMLNSLVSSLSKYVTLTEAEVNAIASLFSFKTFRKRQYIMQEGEITRHETFIVKGLTRTYEVDEKGQEHVIQFGLEGWWIGDLYSFLTEAPSKYYIDCLEDTEVFQITKPNLEALYEKVPKMERHFRIIIQNAFIAATNRVASSLIKNASERYVEFTIQYPQIEQRVPDNQIASYLGITPQSLSRIRSQAQRKDK</sequence>